<name>A0A0A0LB26_CUCSA</name>
<evidence type="ECO:0000313" key="3">
    <source>
        <dbReference type="Proteomes" id="UP000029981"/>
    </source>
</evidence>
<gene>
    <name evidence="2" type="ORF">Csa_3G356080</name>
</gene>
<reference evidence="2 3" key="2">
    <citation type="journal article" date="2009" name="PLoS ONE">
        <title>An integrated genetic and cytogenetic map of the cucumber genome.</title>
        <authorList>
            <person name="Ren Y."/>
            <person name="Zhang Z."/>
            <person name="Liu J."/>
            <person name="Staub J.E."/>
            <person name="Han Y."/>
            <person name="Cheng Z."/>
            <person name="Li X."/>
            <person name="Lu J."/>
            <person name="Miao H."/>
            <person name="Kang H."/>
            <person name="Xie B."/>
            <person name="Gu X."/>
            <person name="Wang X."/>
            <person name="Du Y."/>
            <person name="Jin W."/>
            <person name="Huang S."/>
        </authorList>
    </citation>
    <scope>NUCLEOTIDE SEQUENCE [LARGE SCALE GENOMIC DNA]</scope>
    <source>
        <strain evidence="3">cv. 9930</strain>
    </source>
</reference>
<dbReference type="Gramene" id="KGN57867">
    <property type="protein sequence ID" value="KGN57867"/>
    <property type="gene ID" value="Csa_3G356080"/>
</dbReference>
<evidence type="ECO:0000256" key="1">
    <source>
        <dbReference type="SAM" id="MobiDB-lite"/>
    </source>
</evidence>
<protein>
    <submittedName>
        <fullName evidence="2">Uncharacterized protein</fullName>
    </submittedName>
</protein>
<keyword evidence="3" id="KW-1185">Reference proteome</keyword>
<evidence type="ECO:0000313" key="2">
    <source>
        <dbReference type="EMBL" id="KGN57867.1"/>
    </source>
</evidence>
<dbReference type="EMBL" id="CM002924">
    <property type="protein sequence ID" value="KGN57867.1"/>
    <property type="molecule type" value="Genomic_DNA"/>
</dbReference>
<proteinExistence type="predicted"/>
<reference evidence="2 3" key="4">
    <citation type="journal article" date="2011" name="BMC Genomics">
        <title>RNA-Seq improves annotation of protein-coding genes in the cucumber genome.</title>
        <authorList>
            <person name="Li Z."/>
            <person name="Zhang Z."/>
            <person name="Yan P."/>
            <person name="Huang S."/>
            <person name="Fei Z."/>
            <person name="Lin K."/>
        </authorList>
    </citation>
    <scope>NUCLEOTIDE SEQUENCE [LARGE SCALE GENOMIC DNA]</scope>
    <source>
        <strain evidence="3">cv. 9930</strain>
    </source>
</reference>
<dbReference type="STRING" id="3659.A0A0A0LB26"/>
<dbReference type="AlphaFoldDB" id="A0A0A0LB26"/>
<sequence length="67" mass="7799">MRVSLYCQCRDVKIEYKQLKEKVREYTKRDAQFYSNILAKMNKLKHVESGKSGGKQGAEPMIIDSKT</sequence>
<organism evidence="2 3">
    <name type="scientific">Cucumis sativus</name>
    <name type="common">Cucumber</name>
    <dbReference type="NCBI Taxonomy" id="3659"/>
    <lineage>
        <taxon>Eukaryota</taxon>
        <taxon>Viridiplantae</taxon>
        <taxon>Streptophyta</taxon>
        <taxon>Embryophyta</taxon>
        <taxon>Tracheophyta</taxon>
        <taxon>Spermatophyta</taxon>
        <taxon>Magnoliopsida</taxon>
        <taxon>eudicotyledons</taxon>
        <taxon>Gunneridae</taxon>
        <taxon>Pentapetalae</taxon>
        <taxon>rosids</taxon>
        <taxon>fabids</taxon>
        <taxon>Cucurbitales</taxon>
        <taxon>Cucurbitaceae</taxon>
        <taxon>Benincaseae</taxon>
        <taxon>Cucumis</taxon>
    </lineage>
</organism>
<reference evidence="2 3" key="3">
    <citation type="journal article" date="2010" name="BMC Genomics">
        <title>Transcriptome sequencing and comparative analysis of cucumber flowers with different sex types.</title>
        <authorList>
            <person name="Guo S."/>
            <person name="Zheng Y."/>
            <person name="Joung J.G."/>
            <person name="Liu S."/>
            <person name="Zhang Z."/>
            <person name="Crasta O.R."/>
            <person name="Sobral B.W."/>
            <person name="Xu Y."/>
            <person name="Huang S."/>
            <person name="Fei Z."/>
        </authorList>
    </citation>
    <scope>NUCLEOTIDE SEQUENCE [LARGE SCALE GENOMIC DNA]</scope>
    <source>
        <strain evidence="3">cv. 9930</strain>
    </source>
</reference>
<feature type="region of interest" description="Disordered" evidence="1">
    <location>
        <begin position="48"/>
        <end position="67"/>
    </location>
</feature>
<accession>A0A0A0LB26</accession>
<reference evidence="2 3" key="1">
    <citation type="journal article" date="2009" name="Nat. Genet.">
        <title>The genome of the cucumber, Cucumis sativus L.</title>
        <authorList>
            <person name="Huang S."/>
            <person name="Li R."/>
            <person name="Zhang Z."/>
            <person name="Li L."/>
            <person name="Gu X."/>
            <person name="Fan W."/>
            <person name="Lucas W.J."/>
            <person name="Wang X."/>
            <person name="Xie B."/>
            <person name="Ni P."/>
            <person name="Ren Y."/>
            <person name="Zhu H."/>
            <person name="Li J."/>
            <person name="Lin K."/>
            <person name="Jin W."/>
            <person name="Fei Z."/>
            <person name="Li G."/>
            <person name="Staub J."/>
            <person name="Kilian A."/>
            <person name="van der Vossen E.A."/>
            <person name="Wu Y."/>
            <person name="Guo J."/>
            <person name="He J."/>
            <person name="Jia Z."/>
            <person name="Ren Y."/>
            <person name="Tian G."/>
            <person name="Lu Y."/>
            <person name="Ruan J."/>
            <person name="Qian W."/>
            <person name="Wang M."/>
            <person name="Huang Q."/>
            <person name="Li B."/>
            <person name="Xuan Z."/>
            <person name="Cao J."/>
            <person name="Asan"/>
            <person name="Wu Z."/>
            <person name="Zhang J."/>
            <person name="Cai Q."/>
            <person name="Bai Y."/>
            <person name="Zhao B."/>
            <person name="Han Y."/>
            <person name="Li Y."/>
            <person name="Li X."/>
            <person name="Wang S."/>
            <person name="Shi Q."/>
            <person name="Liu S."/>
            <person name="Cho W.K."/>
            <person name="Kim J.Y."/>
            <person name="Xu Y."/>
            <person name="Heller-Uszynska K."/>
            <person name="Miao H."/>
            <person name="Cheng Z."/>
            <person name="Zhang S."/>
            <person name="Wu J."/>
            <person name="Yang Y."/>
            <person name="Kang H."/>
            <person name="Li M."/>
            <person name="Liang H."/>
            <person name="Ren X."/>
            <person name="Shi Z."/>
            <person name="Wen M."/>
            <person name="Jian M."/>
            <person name="Yang H."/>
            <person name="Zhang G."/>
            <person name="Yang Z."/>
            <person name="Chen R."/>
            <person name="Liu S."/>
            <person name="Li J."/>
            <person name="Ma L."/>
            <person name="Liu H."/>
            <person name="Zhou Y."/>
            <person name="Zhao J."/>
            <person name="Fang X."/>
            <person name="Li G."/>
            <person name="Fang L."/>
            <person name="Li Y."/>
            <person name="Liu D."/>
            <person name="Zheng H."/>
            <person name="Zhang Y."/>
            <person name="Qin N."/>
            <person name="Li Z."/>
            <person name="Yang G."/>
            <person name="Yang S."/>
            <person name="Bolund L."/>
            <person name="Kristiansen K."/>
            <person name="Zheng H."/>
            <person name="Li S."/>
            <person name="Zhang X."/>
            <person name="Yang H."/>
            <person name="Wang J."/>
            <person name="Sun R."/>
            <person name="Zhang B."/>
            <person name="Jiang S."/>
            <person name="Wang J."/>
            <person name="Du Y."/>
            <person name="Li S."/>
        </authorList>
    </citation>
    <scope>NUCLEOTIDE SEQUENCE [LARGE SCALE GENOMIC DNA]</scope>
    <source>
        <strain evidence="3">cv. 9930</strain>
    </source>
</reference>
<dbReference type="Proteomes" id="UP000029981">
    <property type="component" value="Chromosome 3"/>
</dbReference>